<dbReference type="Proteomes" id="UP000184301">
    <property type="component" value="Unassembled WGS sequence"/>
</dbReference>
<feature type="domain" description="Gamma-glutamylcyclotransferase AIG2-like" evidence="4">
    <location>
        <begin position="6"/>
        <end position="117"/>
    </location>
</feature>
<dbReference type="GO" id="GO:0003839">
    <property type="term" value="F:gamma-glutamylcyclotransferase activity"/>
    <property type="evidence" value="ECO:0007669"/>
    <property type="project" value="InterPro"/>
</dbReference>
<dbReference type="RefSeq" id="WP_073112244.1">
    <property type="nucleotide sequence ID" value="NZ_FQZY01000057.1"/>
</dbReference>
<feature type="binding site" evidence="3">
    <location>
        <begin position="6"/>
        <end position="11"/>
    </location>
    <ligand>
        <name>substrate</name>
    </ligand>
</feature>
<evidence type="ECO:0000259" key="4">
    <source>
        <dbReference type="Pfam" id="PF06094"/>
    </source>
</evidence>
<dbReference type="InterPro" id="IPR036568">
    <property type="entry name" value="GGCT-like_sf"/>
</dbReference>
<dbReference type="SUPFAM" id="SSF110857">
    <property type="entry name" value="Gamma-glutamyl cyclotransferase-like"/>
    <property type="match status" value="1"/>
</dbReference>
<keyword evidence="5" id="KW-0808">Transferase</keyword>
<dbReference type="Pfam" id="PF06094">
    <property type="entry name" value="GGACT"/>
    <property type="match status" value="1"/>
</dbReference>
<evidence type="ECO:0000256" key="3">
    <source>
        <dbReference type="PIRSR" id="PIRSR617939-2"/>
    </source>
</evidence>
<dbReference type="CDD" id="cd06661">
    <property type="entry name" value="GGCT_like"/>
    <property type="match status" value="1"/>
</dbReference>
<dbReference type="InterPro" id="IPR009288">
    <property type="entry name" value="AIG2-like_dom"/>
</dbReference>
<dbReference type="PANTHER" id="PTHR12935">
    <property type="entry name" value="GAMMA-GLUTAMYLCYCLOTRANSFERASE"/>
    <property type="match status" value="1"/>
</dbReference>
<evidence type="ECO:0000256" key="2">
    <source>
        <dbReference type="PIRSR" id="PIRSR617939-1"/>
    </source>
</evidence>
<dbReference type="InterPro" id="IPR013024">
    <property type="entry name" value="GGCT-like"/>
</dbReference>
<dbReference type="GO" id="GO:0016740">
    <property type="term" value="F:transferase activity"/>
    <property type="evidence" value="ECO:0007669"/>
    <property type="project" value="UniProtKB-KW"/>
</dbReference>
<dbReference type="AlphaFoldDB" id="A0A1M6TB58"/>
<dbReference type="InterPro" id="IPR017939">
    <property type="entry name" value="G-Glutamylcylcotransferase"/>
</dbReference>
<gene>
    <name evidence="5" type="ORF">SAMN02745243_03179</name>
</gene>
<dbReference type="EMBL" id="FQZY01000057">
    <property type="protein sequence ID" value="SHK54200.1"/>
    <property type="molecule type" value="Genomic_DNA"/>
</dbReference>
<name>A0A1M6TB58_9FIRM</name>
<reference evidence="5 6" key="1">
    <citation type="submission" date="2016-11" db="EMBL/GenBank/DDBJ databases">
        <authorList>
            <person name="Jaros S."/>
            <person name="Januszkiewicz K."/>
            <person name="Wedrychowicz H."/>
        </authorList>
    </citation>
    <scope>NUCLEOTIDE SEQUENCE [LARGE SCALE GENOMIC DNA]</scope>
    <source>
        <strain evidence="5 6">DSM 15480</strain>
    </source>
</reference>
<dbReference type="PANTHER" id="PTHR12935:SF0">
    <property type="entry name" value="GAMMA-GLUTAMYLCYCLOTRANSFERASE"/>
    <property type="match status" value="1"/>
</dbReference>
<keyword evidence="1" id="KW-0456">Lyase</keyword>
<feature type="active site" description="Proton acceptor" evidence="2">
    <location>
        <position position="75"/>
    </location>
</feature>
<accession>A0A1M6TB58</accession>
<keyword evidence="6" id="KW-1185">Reference proteome</keyword>
<proteinExistence type="predicted"/>
<evidence type="ECO:0000313" key="6">
    <source>
        <dbReference type="Proteomes" id="UP000184301"/>
    </source>
</evidence>
<evidence type="ECO:0000256" key="1">
    <source>
        <dbReference type="ARBA" id="ARBA00023239"/>
    </source>
</evidence>
<dbReference type="OrthoDB" id="158990at2"/>
<sequence length="164" mass="19036">MKERLYFAYGSNMNLDQMRERCPAARVVENVRLEDYRLSFAGAGFATVVLEQGSHVDGVLWKITQDCEKRLDYYEGYPRHYGKEMITVKNAAGEPMEVAVYIMAEPQGKMPARPKDWYLAGILEGCHQNGIDSRDIMEAVKRTRSEEMALKQENKKPMHERWIR</sequence>
<feature type="binding site" evidence="3">
    <location>
        <position position="118"/>
    </location>
    <ligand>
        <name>substrate</name>
    </ligand>
</feature>
<evidence type="ECO:0000313" key="5">
    <source>
        <dbReference type="EMBL" id="SHK54200.1"/>
    </source>
</evidence>
<organism evidence="5 6">
    <name type="scientific">Hespellia stercorisuis DSM 15480</name>
    <dbReference type="NCBI Taxonomy" id="1121950"/>
    <lineage>
        <taxon>Bacteria</taxon>
        <taxon>Bacillati</taxon>
        <taxon>Bacillota</taxon>
        <taxon>Clostridia</taxon>
        <taxon>Lachnospirales</taxon>
        <taxon>Lachnospiraceae</taxon>
        <taxon>Hespellia</taxon>
    </lineage>
</organism>
<dbReference type="STRING" id="1121950.SAMN02745243_03179"/>
<dbReference type="Gene3D" id="3.10.490.10">
    <property type="entry name" value="Gamma-glutamyl cyclotransferase-like"/>
    <property type="match status" value="1"/>
</dbReference>
<protein>
    <submittedName>
        <fullName evidence="5">Uncharacterized conserved protein YtfP, gamma-glutamylcyclotransferase (GGCT)/AIG2-like family</fullName>
    </submittedName>
</protein>